<dbReference type="EMBL" id="MCGE01000006">
    <property type="protein sequence ID" value="ORZ20361.1"/>
    <property type="molecule type" value="Genomic_DNA"/>
</dbReference>
<feature type="compositionally biased region" description="Low complexity" evidence="7">
    <location>
        <begin position="1"/>
        <end position="17"/>
    </location>
</feature>
<dbReference type="PANTHER" id="PTHR10590">
    <property type="entry name" value="SODIUM/NUCLEOSIDE COTRANSPORTER"/>
    <property type="match status" value="1"/>
</dbReference>
<keyword evidence="13" id="KW-1185">Reference proteome</keyword>
<evidence type="ECO:0000256" key="2">
    <source>
        <dbReference type="ARBA" id="ARBA00009033"/>
    </source>
</evidence>
<name>A0A1X2IQ15_9FUNG</name>
<gene>
    <name evidence="12" type="ORF">BCR42DRAFT_481344</name>
</gene>
<evidence type="ECO:0000256" key="5">
    <source>
        <dbReference type="ARBA" id="ARBA00022989"/>
    </source>
</evidence>
<keyword evidence="3" id="KW-1003">Cell membrane</keyword>
<accession>A0A1X2IQ15</accession>
<comment type="subcellular location">
    <subcellularLocation>
        <location evidence="1">Cell membrane</location>
        <topology evidence="1">Multi-pass membrane protein</topology>
    </subcellularLocation>
</comment>
<evidence type="ECO:0000256" key="7">
    <source>
        <dbReference type="SAM" id="MobiDB-lite"/>
    </source>
</evidence>
<dbReference type="Pfam" id="PF07670">
    <property type="entry name" value="Gate"/>
    <property type="match status" value="1"/>
</dbReference>
<evidence type="ECO:0000313" key="13">
    <source>
        <dbReference type="Proteomes" id="UP000193560"/>
    </source>
</evidence>
<dbReference type="Proteomes" id="UP000193560">
    <property type="component" value="Unassembled WGS sequence"/>
</dbReference>
<sequence>METPKGTSIHSSSGRTSSHFEKEEHATTEYYNGNHGAESIEKKNPEHHLDATTALTDADVVEYNYDTQRAEELDEDDKPSRFALFYQKYRKFFLISMWLIFTGFISAAYALQVPKGYSQENLILGLIYAWHSLYVFFCFAPTTVVTKPWMFAVRTVYAPISGFSSRTRTIMYASLVIAVIVVTVFALPETEQSKRVQRLIAFVGMILFIAFTFASSTNHRAVNWNTVCGALLLQFLLALFVFRSSAGHDLFNWISNFAKGYLGKAGEGAAFLVGDDIVAKGFFAISVFPAVIFFAATVQILYYLGALQWILGKSAPLFVALLDISGCEAVVAVASPFLGQSENVLLIKPFLPHLTDAELHQVMTSGFATISGSVLYGYFAMGVDGTALISSCVMSIPCSIAISKIRYPETENPITKGTVRLPKSEERLEGIVHAAGVGAATGVQIVLLIGANLIALLALLYAVNSGLTWIGNFITIQNLTLQLVTGYILVPVAWLIGADNKDLVTVGQLIATKIWANEFVAYQDMMAIVKEGGLSERSISVTTYALCGFSNLSSIGMQVGVLTALAPKKARRIATVAVSAMICGAISTFVSASIAGMLF</sequence>
<feature type="transmembrane region" description="Helical" evidence="8">
    <location>
        <begin position="92"/>
        <end position="111"/>
    </location>
</feature>
<comment type="caution">
    <text evidence="12">The sequence shown here is derived from an EMBL/GenBank/DDBJ whole genome shotgun (WGS) entry which is preliminary data.</text>
</comment>
<feature type="transmembrane region" description="Helical" evidence="8">
    <location>
        <begin position="123"/>
        <end position="145"/>
    </location>
</feature>
<dbReference type="Pfam" id="PF01773">
    <property type="entry name" value="Nucleos_tra2_N"/>
    <property type="match status" value="1"/>
</dbReference>
<evidence type="ECO:0000313" key="12">
    <source>
        <dbReference type="EMBL" id="ORZ20361.1"/>
    </source>
</evidence>
<dbReference type="InterPro" id="IPR011642">
    <property type="entry name" value="Gate_dom"/>
</dbReference>
<feature type="region of interest" description="Disordered" evidence="7">
    <location>
        <begin position="1"/>
        <end position="44"/>
    </location>
</feature>
<keyword evidence="6 8" id="KW-0472">Membrane</keyword>
<dbReference type="GO" id="GO:0015293">
    <property type="term" value="F:symporter activity"/>
    <property type="evidence" value="ECO:0007669"/>
    <property type="project" value="TreeGrafter"/>
</dbReference>
<feature type="transmembrane region" description="Helical" evidence="8">
    <location>
        <begin position="169"/>
        <end position="187"/>
    </location>
</feature>
<dbReference type="Pfam" id="PF07662">
    <property type="entry name" value="Nucleos_tra2_C"/>
    <property type="match status" value="1"/>
</dbReference>
<evidence type="ECO:0000259" key="11">
    <source>
        <dbReference type="Pfam" id="PF07670"/>
    </source>
</evidence>
<comment type="similarity">
    <text evidence="2">Belongs to the concentrative nucleoside transporter (CNT) (TC 2.A.41) family.</text>
</comment>
<keyword evidence="4 8" id="KW-0812">Transmembrane</keyword>
<feature type="transmembrane region" description="Helical" evidence="8">
    <location>
        <begin position="573"/>
        <end position="598"/>
    </location>
</feature>
<evidence type="ECO:0000256" key="4">
    <source>
        <dbReference type="ARBA" id="ARBA00022692"/>
    </source>
</evidence>
<dbReference type="InterPro" id="IPR011657">
    <property type="entry name" value="CNT_C_dom"/>
</dbReference>
<dbReference type="GO" id="GO:0005337">
    <property type="term" value="F:nucleoside transmembrane transporter activity"/>
    <property type="evidence" value="ECO:0007669"/>
    <property type="project" value="InterPro"/>
</dbReference>
<feature type="transmembrane region" description="Helical" evidence="8">
    <location>
        <begin position="199"/>
        <end position="215"/>
    </location>
</feature>
<evidence type="ECO:0000256" key="8">
    <source>
        <dbReference type="SAM" id="Phobius"/>
    </source>
</evidence>
<dbReference type="PANTHER" id="PTHR10590:SF4">
    <property type="entry name" value="SOLUTE CARRIER FAMILY 28 MEMBER 3"/>
    <property type="match status" value="1"/>
</dbReference>
<keyword evidence="5 8" id="KW-1133">Transmembrane helix</keyword>
<evidence type="ECO:0000256" key="6">
    <source>
        <dbReference type="ARBA" id="ARBA00023136"/>
    </source>
</evidence>
<protein>
    <submittedName>
        <fullName evidence="12">Na+ dependent nucleoside transporter C-terminus-domain-containing protein</fullName>
    </submittedName>
</protein>
<dbReference type="STRING" id="90262.A0A1X2IQ15"/>
<feature type="transmembrane region" description="Helical" evidence="8">
    <location>
        <begin position="445"/>
        <end position="467"/>
    </location>
</feature>
<feature type="domain" description="Concentrative nucleoside transporter C-terminal" evidence="10">
    <location>
        <begin position="388"/>
        <end position="596"/>
    </location>
</feature>
<proteinExistence type="inferred from homology"/>
<dbReference type="GO" id="GO:0005886">
    <property type="term" value="C:plasma membrane"/>
    <property type="evidence" value="ECO:0007669"/>
    <property type="project" value="UniProtKB-SubCell"/>
</dbReference>
<evidence type="ECO:0000256" key="3">
    <source>
        <dbReference type="ARBA" id="ARBA00022475"/>
    </source>
</evidence>
<dbReference type="OrthoDB" id="6075923at2759"/>
<evidence type="ECO:0000259" key="9">
    <source>
        <dbReference type="Pfam" id="PF01773"/>
    </source>
</evidence>
<dbReference type="AlphaFoldDB" id="A0A1X2IQ15"/>
<dbReference type="InterPro" id="IPR008276">
    <property type="entry name" value="C_nuclsd_transpt"/>
</dbReference>
<feature type="domain" description="Nucleoside transporter/FeoB GTPase Gate" evidence="11">
    <location>
        <begin position="285"/>
        <end position="381"/>
    </location>
</feature>
<feature type="transmembrane region" description="Helical" evidence="8">
    <location>
        <begin position="317"/>
        <end position="339"/>
    </location>
</feature>
<feature type="transmembrane region" description="Helical" evidence="8">
    <location>
        <begin position="479"/>
        <end position="497"/>
    </location>
</feature>
<reference evidence="12 13" key="1">
    <citation type="submission" date="2016-07" db="EMBL/GenBank/DDBJ databases">
        <title>Pervasive Adenine N6-methylation of Active Genes in Fungi.</title>
        <authorList>
            <consortium name="DOE Joint Genome Institute"/>
            <person name="Mondo S.J."/>
            <person name="Dannebaum R.O."/>
            <person name="Kuo R.C."/>
            <person name="Labutti K."/>
            <person name="Haridas S."/>
            <person name="Kuo A."/>
            <person name="Salamov A."/>
            <person name="Ahrendt S.R."/>
            <person name="Lipzen A."/>
            <person name="Sullivan W."/>
            <person name="Andreopoulos W.B."/>
            <person name="Clum A."/>
            <person name="Lindquist E."/>
            <person name="Daum C."/>
            <person name="Ramamoorthy G.K."/>
            <person name="Gryganskyi A."/>
            <person name="Culley D."/>
            <person name="Magnuson J.K."/>
            <person name="James T.Y."/>
            <person name="O'Malley M.A."/>
            <person name="Stajich J.E."/>
            <person name="Spatafora J.W."/>
            <person name="Visel A."/>
            <person name="Grigoriev I.V."/>
        </authorList>
    </citation>
    <scope>NUCLEOTIDE SEQUENCE [LARGE SCALE GENOMIC DNA]</scope>
    <source>
        <strain evidence="12 13">NRRL 1336</strain>
    </source>
</reference>
<organism evidence="12 13">
    <name type="scientific">Absidia repens</name>
    <dbReference type="NCBI Taxonomy" id="90262"/>
    <lineage>
        <taxon>Eukaryota</taxon>
        <taxon>Fungi</taxon>
        <taxon>Fungi incertae sedis</taxon>
        <taxon>Mucoromycota</taxon>
        <taxon>Mucoromycotina</taxon>
        <taxon>Mucoromycetes</taxon>
        <taxon>Mucorales</taxon>
        <taxon>Cunninghamellaceae</taxon>
        <taxon>Absidia</taxon>
    </lineage>
</organism>
<feature type="domain" description="Concentrative nucleoside transporter N-terminal" evidence="9">
    <location>
        <begin position="203"/>
        <end position="275"/>
    </location>
</feature>
<dbReference type="InterPro" id="IPR002668">
    <property type="entry name" value="CNT_N_dom"/>
</dbReference>
<feature type="transmembrane region" description="Helical" evidence="8">
    <location>
        <begin position="359"/>
        <end position="379"/>
    </location>
</feature>
<evidence type="ECO:0000259" key="10">
    <source>
        <dbReference type="Pfam" id="PF07662"/>
    </source>
</evidence>
<evidence type="ECO:0000256" key="1">
    <source>
        <dbReference type="ARBA" id="ARBA00004651"/>
    </source>
</evidence>
<feature type="transmembrane region" description="Helical" evidence="8">
    <location>
        <begin position="222"/>
        <end position="242"/>
    </location>
</feature>
<feature type="transmembrane region" description="Helical" evidence="8">
    <location>
        <begin position="282"/>
        <end position="305"/>
    </location>
</feature>
<feature type="compositionally biased region" description="Basic and acidic residues" evidence="7">
    <location>
        <begin position="18"/>
        <end position="27"/>
    </location>
</feature>